<dbReference type="InterPro" id="IPR000182">
    <property type="entry name" value="GNAT_dom"/>
</dbReference>
<dbReference type="AlphaFoldDB" id="A0A0D4C155"/>
<evidence type="ECO:0000256" key="3">
    <source>
        <dbReference type="SAM" id="MobiDB-lite"/>
    </source>
</evidence>
<dbReference type="InterPro" id="IPR016181">
    <property type="entry name" value="Acyl_CoA_acyltransferase"/>
</dbReference>
<name>A0A0D4C155_9MICC</name>
<evidence type="ECO:0000313" key="6">
    <source>
        <dbReference type="Proteomes" id="UP000061839"/>
    </source>
</evidence>
<dbReference type="RefSeq" id="WP_045075910.1">
    <property type="nucleotide sequence ID" value="NZ_CP011005.1"/>
</dbReference>
<evidence type="ECO:0000313" key="5">
    <source>
        <dbReference type="EMBL" id="AJT42125.1"/>
    </source>
</evidence>
<dbReference type="SUPFAM" id="SSF55729">
    <property type="entry name" value="Acyl-CoA N-acyltransferases (Nat)"/>
    <property type="match status" value="1"/>
</dbReference>
<dbReference type="OrthoDB" id="9788300at2"/>
<gene>
    <name evidence="5" type="ORF">UM93_12540</name>
</gene>
<keyword evidence="2" id="KW-0012">Acyltransferase</keyword>
<evidence type="ECO:0000259" key="4">
    <source>
        <dbReference type="PROSITE" id="PS51186"/>
    </source>
</evidence>
<feature type="domain" description="N-acetyltransferase" evidence="4">
    <location>
        <begin position="2"/>
        <end position="147"/>
    </location>
</feature>
<dbReference type="EMBL" id="CP011005">
    <property type="protein sequence ID" value="AJT42125.1"/>
    <property type="molecule type" value="Genomic_DNA"/>
</dbReference>
<dbReference type="PATRIC" id="fig|1618207.4.peg.2542"/>
<dbReference type="Gene3D" id="3.40.630.30">
    <property type="match status" value="1"/>
</dbReference>
<dbReference type="PANTHER" id="PTHR43800">
    <property type="entry name" value="PEPTIDYL-LYSINE N-ACETYLTRANSFERASE YJAB"/>
    <property type="match status" value="1"/>
</dbReference>
<dbReference type="Proteomes" id="UP000061839">
    <property type="component" value="Chromosome"/>
</dbReference>
<accession>A0A0D4C155</accession>
<dbReference type="STRING" id="1618207.UM93_12540"/>
<keyword evidence="6" id="KW-1185">Reference proteome</keyword>
<evidence type="ECO:0000256" key="2">
    <source>
        <dbReference type="ARBA" id="ARBA00023315"/>
    </source>
</evidence>
<dbReference type="GO" id="GO:0016747">
    <property type="term" value="F:acyltransferase activity, transferring groups other than amino-acyl groups"/>
    <property type="evidence" value="ECO:0007669"/>
    <property type="project" value="InterPro"/>
</dbReference>
<dbReference type="HOGENOM" id="CLU_013985_21_0_11"/>
<dbReference type="PANTHER" id="PTHR43800:SF1">
    <property type="entry name" value="PEPTIDYL-LYSINE N-ACETYLTRANSFERASE YJAB"/>
    <property type="match status" value="1"/>
</dbReference>
<dbReference type="Pfam" id="PF13673">
    <property type="entry name" value="Acetyltransf_10"/>
    <property type="match status" value="1"/>
</dbReference>
<reference evidence="5 6" key="1">
    <citation type="journal article" date="2015" name="Genome Announc.">
        <title>Complete Genome Sequencing of Protease-Producing Novel Arthrobacter sp. Strain IHBB 11108 Using PacBio Single-Molecule Real-Time Sequencing Technology.</title>
        <authorList>
            <person name="Kiran S."/>
            <person name="Swarnkar M.K."/>
            <person name="Pal M."/>
            <person name="Thakur R."/>
            <person name="Tewari R."/>
            <person name="Singh A.K."/>
            <person name="Gulati A."/>
        </authorList>
    </citation>
    <scope>NUCLEOTIDE SEQUENCE [LARGE SCALE GENOMIC DNA]</scope>
    <source>
        <strain evidence="5 6">IHBB 11108</strain>
    </source>
</reference>
<dbReference type="NCBIfam" id="NF007807">
    <property type="entry name" value="PRK10514.1"/>
    <property type="match status" value="1"/>
</dbReference>
<evidence type="ECO:0000256" key="1">
    <source>
        <dbReference type="ARBA" id="ARBA00022679"/>
    </source>
</evidence>
<feature type="region of interest" description="Disordered" evidence="3">
    <location>
        <begin position="125"/>
        <end position="149"/>
    </location>
</feature>
<organism evidence="5 6">
    <name type="scientific">Psychromicrobium lacuslunae</name>
    <dbReference type="NCBI Taxonomy" id="1618207"/>
    <lineage>
        <taxon>Bacteria</taxon>
        <taxon>Bacillati</taxon>
        <taxon>Actinomycetota</taxon>
        <taxon>Actinomycetes</taxon>
        <taxon>Micrococcales</taxon>
        <taxon>Micrococcaceae</taxon>
        <taxon>Psychromicrobium</taxon>
    </lineage>
</organism>
<sequence>MFTLRLAQPADFPALTAIWRAAVEATHDFVSAEQIDGWEPQILSEYLPALLVQLAESESGQPLGFAGYQRDKLEMLFVDPRVHGQGIGRALVSEAMRRIGPLRVDVNEQNPAAIEFYRRLGFRQQSRSETDSDGNPYPILHLAQPGTTS</sequence>
<dbReference type="CDD" id="cd04301">
    <property type="entry name" value="NAT_SF"/>
    <property type="match status" value="1"/>
</dbReference>
<dbReference type="KEGG" id="ari:UM93_12540"/>
<proteinExistence type="predicted"/>
<keyword evidence="1" id="KW-0808">Transferase</keyword>
<dbReference type="PROSITE" id="PS51186">
    <property type="entry name" value="GNAT"/>
    <property type="match status" value="1"/>
</dbReference>
<protein>
    <recommendedName>
        <fullName evidence="4">N-acetyltransferase domain-containing protein</fullName>
    </recommendedName>
</protein>